<name>A0A1I1G9M5_9SPHI</name>
<evidence type="ECO:0000313" key="4">
    <source>
        <dbReference type="Proteomes" id="UP000199577"/>
    </source>
</evidence>
<dbReference type="SUPFAM" id="SSF82185">
    <property type="entry name" value="Histone H3 K4-specific methyltransferase SET7/9 N-terminal domain"/>
    <property type="match status" value="1"/>
</dbReference>
<dbReference type="PANTHER" id="PTHR43215:SF14">
    <property type="entry name" value="RADIAL SPOKE HEAD 1 HOMOLOG"/>
    <property type="match status" value="1"/>
</dbReference>
<dbReference type="SMART" id="SM00698">
    <property type="entry name" value="MORN"/>
    <property type="match status" value="4"/>
</dbReference>
<reference evidence="4" key="1">
    <citation type="submission" date="2016-10" db="EMBL/GenBank/DDBJ databases">
        <authorList>
            <person name="Varghese N."/>
            <person name="Submissions S."/>
        </authorList>
    </citation>
    <scope>NUCLEOTIDE SEQUENCE [LARGE SCALE GENOMIC DNA]</scope>
    <source>
        <strain evidence="4">DSM 22900</strain>
    </source>
</reference>
<sequence>MNGKQTKPTTALIILAAIIGGLILALVLVYQNRQRLAADNERLRAVAAQSPPREGPCDSIAGLSNADGLLFAGHYQQALEIYRQLLQTAQPAATNMLESRIDYATHRIAQRQHNLELDTGFRTVSQPVIDSLNLLRRQHDSLHRASAKLTDSLNRRITELGRQIRDRNRALERKAQMQVLVVNNPDGATIHYLGETKNNKAHGFGTGIWEHSGGVYKGEWADNQRHGQGTYTWSDGERYEGEFNRDKREGTGIYTWPSGERYEGTWKNNKRNGRGILYDPDGNISYDGLWEDDKPLKK</sequence>
<dbReference type="STRING" id="623281.SAMN05421747_10441"/>
<evidence type="ECO:0000313" key="3">
    <source>
        <dbReference type="EMBL" id="SFC07992.1"/>
    </source>
</evidence>
<organism evidence="3 4">
    <name type="scientific">Parapedobacter composti</name>
    <dbReference type="NCBI Taxonomy" id="623281"/>
    <lineage>
        <taxon>Bacteria</taxon>
        <taxon>Pseudomonadati</taxon>
        <taxon>Bacteroidota</taxon>
        <taxon>Sphingobacteriia</taxon>
        <taxon>Sphingobacteriales</taxon>
        <taxon>Sphingobacteriaceae</taxon>
        <taxon>Parapedobacter</taxon>
    </lineage>
</organism>
<keyword evidence="2" id="KW-0812">Transmembrane</keyword>
<keyword evidence="4" id="KW-1185">Reference proteome</keyword>
<protein>
    <submittedName>
        <fullName evidence="3">MORN repeat-containing protein</fullName>
    </submittedName>
</protein>
<dbReference type="AlphaFoldDB" id="A0A1I1G9M5"/>
<dbReference type="FunFam" id="2.20.110.10:FF:000002">
    <property type="entry name" value="Phosphatidylinositol 4-phosphate 5-kinase 8"/>
    <property type="match status" value="1"/>
</dbReference>
<dbReference type="Gene3D" id="2.20.110.10">
    <property type="entry name" value="Histone H3 K4-specific methyltransferase SET7/9 N-terminal domain"/>
    <property type="match status" value="2"/>
</dbReference>
<dbReference type="InterPro" id="IPR003409">
    <property type="entry name" value="MORN"/>
</dbReference>
<dbReference type="RefSeq" id="WP_090972338.1">
    <property type="nucleotide sequence ID" value="NZ_FOLL01000004.1"/>
</dbReference>
<keyword evidence="1" id="KW-0677">Repeat</keyword>
<dbReference type="OrthoDB" id="1097666at2"/>
<evidence type="ECO:0000256" key="1">
    <source>
        <dbReference type="ARBA" id="ARBA00022737"/>
    </source>
</evidence>
<gene>
    <name evidence="3" type="ORF">SAMN05421747_10441</name>
</gene>
<evidence type="ECO:0000256" key="2">
    <source>
        <dbReference type="SAM" id="Phobius"/>
    </source>
</evidence>
<proteinExistence type="predicted"/>
<keyword evidence="2" id="KW-1133">Transmembrane helix</keyword>
<dbReference type="EMBL" id="FOLL01000004">
    <property type="protein sequence ID" value="SFC07992.1"/>
    <property type="molecule type" value="Genomic_DNA"/>
</dbReference>
<dbReference type="Proteomes" id="UP000199577">
    <property type="component" value="Unassembled WGS sequence"/>
</dbReference>
<feature type="transmembrane region" description="Helical" evidence="2">
    <location>
        <begin position="12"/>
        <end position="30"/>
    </location>
</feature>
<keyword evidence="2" id="KW-0472">Membrane</keyword>
<accession>A0A1I1G9M5</accession>
<dbReference type="PANTHER" id="PTHR43215">
    <property type="entry name" value="RADIAL SPOKE HEAD 1 HOMOLOG"/>
    <property type="match status" value="1"/>
</dbReference>
<dbReference type="Pfam" id="PF02493">
    <property type="entry name" value="MORN"/>
    <property type="match status" value="4"/>
</dbReference>